<dbReference type="PROSITE" id="PS51826">
    <property type="entry name" value="PSBD"/>
    <property type="match status" value="1"/>
</dbReference>
<evidence type="ECO:0000259" key="2">
    <source>
        <dbReference type="PROSITE" id="PS51826"/>
    </source>
</evidence>
<dbReference type="GO" id="GO:0006086">
    <property type="term" value="P:pyruvate decarboxylation to acetyl-CoA"/>
    <property type="evidence" value="ECO:0007669"/>
    <property type="project" value="InterPro"/>
</dbReference>
<dbReference type="EMBL" id="SKCS01000285">
    <property type="protein sequence ID" value="TNN11623.1"/>
    <property type="molecule type" value="Genomic_DNA"/>
</dbReference>
<dbReference type="PANTHER" id="PTHR23151:SF90">
    <property type="entry name" value="DIHYDROLIPOYLLYSINE-RESIDUE ACETYLTRANSFERASE COMPONENT OF PYRUVATE DEHYDROGENASE COMPLEX, MITOCHONDRIAL-RELATED"/>
    <property type="match status" value="1"/>
</dbReference>
<feature type="domain" description="Peripheral subunit-binding (PSBD)" evidence="2">
    <location>
        <begin position="74"/>
        <end position="111"/>
    </location>
</feature>
<dbReference type="SUPFAM" id="SSF47005">
    <property type="entry name" value="Peripheral subunit-binding domain of 2-oxo acid dehydrogenase complex"/>
    <property type="match status" value="1"/>
</dbReference>
<dbReference type="GO" id="GO:0005739">
    <property type="term" value="C:mitochondrion"/>
    <property type="evidence" value="ECO:0007669"/>
    <property type="project" value="TreeGrafter"/>
</dbReference>
<evidence type="ECO:0000313" key="3">
    <source>
        <dbReference type="EMBL" id="TNN11623.1"/>
    </source>
</evidence>
<reference evidence="3 4" key="1">
    <citation type="submission" date="2019-03" db="EMBL/GenBank/DDBJ databases">
        <title>An improved genome assembly of the fluke Schistosoma japonicum.</title>
        <authorList>
            <person name="Hu W."/>
            <person name="Luo F."/>
            <person name="Yin M."/>
            <person name="Mo X."/>
            <person name="Sun C."/>
            <person name="Wu Q."/>
            <person name="Zhu B."/>
            <person name="Xiang M."/>
            <person name="Wang J."/>
            <person name="Wang Y."/>
            <person name="Zhang T."/>
            <person name="Xu B."/>
            <person name="Zheng H."/>
            <person name="Feng Z."/>
        </authorList>
    </citation>
    <scope>NUCLEOTIDE SEQUENCE [LARGE SCALE GENOMIC DNA]</scope>
    <source>
        <strain evidence="3">HuSjv2</strain>
        <tissue evidence="3">Worms</tissue>
    </source>
</reference>
<keyword evidence="3" id="KW-0808">Transferase</keyword>
<proteinExistence type="inferred from homology"/>
<comment type="similarity">
    <text evidence="1">Belongs to the 2-oxoacid dehydrogenase family.</text>
</comment>
<comment type="caution">
    <text evidence="3">The sequence shown here is derived from an EMBL/GenBank/DDBJ whole genome shotgun (WGS) entry which is preliminary data.</text>
</comment>
<accession>A0A4Z2D555</accession>
<evidence type="ECO:0000256" key="1">
    <source>
        <dbReference type="ARBA" id="ARBA00007317"/>
    </source>
</evidence>
<evidence type="ECO:0000313" key="4">
    <source>
        <dbReference type="Proteomes" id="UP000311919"/>
    </source>
</evidence>
<dbReference type="Gene3D" id="4.10.320.10">
    <property type="entry name" value="E3-binding domain"/>
    <property type="match status" value="1"/>
</dbReference>
<dbReference type="PANTHER" id="PTHR23151">
    <property type="entry name" value="DIHYDROLIPOAMIDE ACETYL/SUCCINYL-TRANSFERASE-RELATED"/>
    <property type="match status" value="1"/>
</dbReference>
<keyword evidence="4" id="KW-1185">Reference proteome</keyword>
<dbReference type="GO" id="GO:0045254">
    <property type="term" value="C:pyruvate dehydrogenase complex"/>
    <property type="evidence" value="ECO:0007669"/>
    <property type="project" value="InterPro"/>
</dbReference>
<protein>
    <submittedName>
        <fullName evidence="3">Dihydrolipoamide acetyltransferase component of pyruvate dehydrogenase complex</fullName>
    </submittedName>
</protein>
<dbReference type="AlphaFoldDB" id="A0A4Z2D555"/>
<name>A0A4Z2D555_SCHJA</name>
<dbReference type="InterPro" id="IPR036625">
    <property type="entry name" value="E3-bd_dom_sf"/>
</dbReference>
<dbReference type="InterPro" id="IPR004167">
    <property type="entry name" value="PSBD"/>
</dbReference>
<gene>
    <name evidence="3" type="ORF">EWB00_004443</name>
</gene>
<dbReference type="STRING" id="6182.A0A4Z2D555"/>
<dbReference type="Proteomes" id="UP000311919">
    <property type="component" value="Unassembled WGS sequence"/>
</dbReference>
<dbReference type="OrthoDB" id="537444at2759"/>
<organism evidence="3 4">
    <name type="scientific">Schistosoma japonicum</name>
    <name type="common">Blood fluke</name>
    <dbReference type="NCBI Taxonomy" id="6182"/>
    <lineage>
        <taxon>Eukaryota</taxon>
        <taxon>Metazoa</taxon>
        <taxon>Spiralia</taxon>
        <taxon>Lophotrochozoa</taxon>
        <taxon>Platyhelminthes</taxon>
        <taxon>Trematoda</taxon>
        <taxon>Digenea</taxon>
        <taxon>Strigeidida</taxon>
        <taxon>Schistosomatoidea</taxon>
        <taxon>Schistosomatidae</taxon>
        <taxon>Schistosoma</taxon>
    </lineage>
</organism>
<dbReference type="InterPro" id="IPR045257">
    <property type="entry name" value="E2/Pdx1"/>
</dbReference>
<sequence length="185" mass="20083">MCIFTLNLILNAPAGSSSIKVGGLIAVLATPGENWKEVSASATSLSQQTTTSNTLKQLEKTPTFRETQSTRSSSMGPAVRLLLQSHELDGSQIPQTGPRGQLLKGDVLAYVTNNRIKPVVTNQEKSVKSTFTIQSSTLGAAFTDVALSNMRNDRSTCDRSHVVHTVMVGKIMWNWFGCLTHNIVY</sequence>
<dbReference type="GO" id="GO:0016746">
    <property type="term" value="F:acyltransferase activity"/>
    <property type="evidence" value="ECO:0007669"/>
    <property type="project" value="InterPro"/>
</dbReference>
<keyword evidence="3" id="KW-0670">Pyruvate</keyword>